<name>A0ABX2A115_9BACL</name>
<evidence type="ECO:0000313" key="2">
    <source>
        <dbReference type="Proteomes" id="UP000618579"/>
    </source>
</evidence>
<sequence length="137" mass="16110">MFRQQSNINFSYFVGQKVTDVPIEPDLSFRIIFESGWLMIECPWRIRQLEVAVGRSDCVSAPNKYSYSTVRQFLEGKKITNVYHFEFISDLIVEFDKDIYLELFHDSSYFEGWQLQGYNDFLLVSLPGGNYSNFEAK</sequence>
<proteinExistence type="predicted"/>
<dbReference type="Proteomes" id="UP000618579">
    <property type="component" value="Unassembled WGS sequence"/>
</dbReference>
<accession>A0ABX2A115</accession>
<reference evidence="1 2" key="1">
    <citation type="submission" date="2019-10" db="EMBL/GenBank/DDBJ databases">
        <title>Description of Paenibacillus pedi sp. nov.</title>
        <authorList>
            <person name="Carlier A."/>
            <person name="Qi S."/>
        </authorList>
    </citation>
    <scope>NUCLEOTIDE SEQUENCE [LARGE SCALE GENOMIC DNA]</scope>
    <source>
        <strain evidence="1 2">LMG 31457</strain>
    </source>
</reference>
<dbReference type="EMBL" id="WHNZ01000086">
    <property type="protein sequence ID" value="NOV04834.1"/>
    <property type="molecule type" value="Genomic_DNA"/>
</dbReference>
<gene>
    <name evidence="1" type="ORF">GC097_33225</name>
</gene>
<protein>
    <submittedName>
        <fullName evidence="1">Uncharacterized protein</fullName>
    </submittedName>
</protein>
<evidence type="ECO:0000313" key="1">
    <source>
        <dbReference type="EMBL" id="NOV04834.1"/>
    </source>
</evidence>
<organism evidence="1 2">
    <name type="scientific">Paenibacillus planticolens</name>
    <dbReference type="NCBI Taxonomy" id="2654976"/>
    <lineage>
        <taxon>Bacteria</taxon>
        <taxon>Bacillati</taxon>
        <taxon>Bacillota</taxon>
        <taxon>Bacilli</taxon>
        <taxon>Bacillales</taxon>
        <taxon>Paenibacillaceae</taxon>
        <taxon>Paenibacillus</taxon>
    </lineage>
</organism>
<comment type="caution">
    <text evidence="1">The sequence shown here is derived from an EMBL/GenBank/DDBJ whole genome shotgun (WGS) entry which is preliminary data.</text>
</comment>
<keyword evidence="2" id="KW-1185">Reference proteome</keyword>
<dbReference type="RefSeq" id="WP_171687631.1">
    <property type="nucleotide sequence ID" value="NZ_WHNZ01000086.1"/>
</dbReference>